<comment type="caution">
    <text evidence="8">The sequence shown here is derived from an EMBL/GenBank/DDBJ whole genome shotgun (WGS) entry which is preliminary data.</text>
</comment>
<evidence type="ECO:0000256" key="7">
    <source>
        <dbReference type="SAM" id="Phobius"/>
    </source>
</evidence>
<accession>A0AA37Q9K0</accession>
<evidence type="ECO:0000256" key="6">
    <source>
        <dbReference type="ARBA" id="ARBA00023136"/>
    </source>
</evidence>
<keyword evidence="6 7" id="KW-0472">Membrane</keyword>
<comment type="similarity">
    <text evidence="2">Belongs to the UPF0719 family.</text>
</comment>
<dbReference type="InterPro" id="IPR007140">
    <property type="entry name" value="DUF350"/>
</dbReference>
<comment type="subcellular location">
    <subcellularLocation>
        <location evidence="1">Cell membrane</location>
        <topology evidence="1">Multi-pass membrane protein</topology>
    </subcellularLocation>
</comment>
<feature type="transmembrane region" description="Helical" evidence="7">
    <location>
        <begin position="49"/>
        <end position="69"/>
    </location>
</feature>
<evidence type="ECO:0000313" key="8">
    <source>
        <dbReference type="EMBL" id="GLC24831.1"/>
    </source>
</evidence>
<gene>
    <name evidence="8" type="ORF">rosag_13440</name>
</gene>
<keyword evidence="3" id="KW-1003">Cell membrane</keyword>
<feature type="transmembrane region" description="Helical" evidence="7">
    <location>
        <begin position="9"/>
        <end position="29"/>
    </location>
</feature>
<evidence type="ECO:0008006" key="10">
    <source>
        <dbReference type="Google" id="ProtNLM"/>
    </source>
</evidence>
<evidence type="ECO:0000256" key="3">
    <source>
        <dbReference type="ARBA" id="ARBA00022475"/>
    </source>
</evidence>
<dbReference type="AlphaFoldDB" id="A0AA37Q9K0"/>
<dbReference type="Proteomes" id="UP001161325">
    <property type="component" value="Unassembled WGS sequence"/>
</dbReference>
<dbReference type="EMBL" id="BRXS01000002">
    <property type="protein sequence ID" value="GLC24831.1"/>
    <property type="molecule type" value="Genomic_DNA"/>
</dbReference>
<evidence type="ECO:0000256" key="1">
    <source>
        <dbReference type="ARBA" id="ARBA00004651"/>
    </source>
</evidence>
<protein>
    <recommendedName>
        <fullName evidence="10">DUF350 domain-containing protein</fullName>
    </recommendedName>
</protein>
<reference evidence="8" key="1">
    <citation type="submission" date="2022-08" db="EMBL/GenBank/DDBJ databases">
        <title>Draft genome sequencing of Roseisolibacter agri AW1220.</title>
        <authorList>
            <person name="Tobiishi Y."/>
            <person name="Tonouchi A."/>
        </authorList>
    </citation>
    <scope>NUCLEOTIDE SEQUENCE</scope>
    <source>
        <strain evidence="8">AW1220</strain>
    </source>
</reference>
<keyword evidence="5 7" id="KW-1133">Transmembrane helix</keyword>
<keyword evidence="9" id="KW-1185">Reference proteome</keyword>
<dbReference type="GO" id="GO:0005886">
    <property type="term" value="C:plasma membrane"/>
    <property type="evidence" value="ECO:0007669"/>
    <property type="project" value="UniProtKB-SubCell"/>
</dbReference>
<proteinExistence type="inferred from homology"/>
<evidence type="ECO:0000256" key="4">
    <source>
        <dbReference type="ARBA" id="ARBA00022692"/>
    </source>
</evidence>
<keyword evidence="4 7" id="KW-0812">Transmembrane</keyword>
<name>A0AA37Q9K0_9BACT</name>
<organism evidence="8 9">
    <name type="scientific">Roseisolibacter agri</name>
    <dbReference type="NCBI Taxonomy" id="2014610"/>
    <lineage>
        <taxon>Bacteria</taxon>
        <taxon>Pseudomonadati</taxon>
        <taxon>Gemmatimonadota</taxon>
        <taxon>Gemmatimonadia</taxon>
        <taxon>Gemmatimonadales</taxon>
        <taxon>Gemmatimonadaceae</taxon>
        <taxon>Roseisolibacter</taxon>
    </lineage>
</organism>
<dbReference type="Pfam" id="PF03994">
    <property type="entry name" value="DUF350"/>
    <property type="match status" value="1"/>
</dbReference>
<evidence type="ECO:0000256" key="5">
    <source>
        <dbReference type="ARBA" id="ARBA00022989"/>
    </source>
</evidence>
<evidence type="ECO:0000256" key="2">
    <source>
        <dbReference type="ARBA" id="ARBA00005779"/>
    </source>
</evidence>
<dbReference type="RefSeq" id="WP_284349275.1">
    <property type="nucleotide sequence ID" value="NZ_BRXS01000002.1"/>
</dbReference>
<evidence type="ECO:0000313" key="9">
    <source>
        <dbReference type="Proteomes" id="UP001161325"/>
    </source>
</evidence>
<sequence length="70" mass="7449">MTYDLSTNLIAAVLFALLGIVIFVIAFVVVDKLTPGDLWHDIIRDKNTAMAIVMAGIAIGLSIIIAAAIH</sequence>